<keyword evidence="2" id="KW-1185">Reference proteome</keyword>
<gene>
    <name evidence="1" type="ORF">RVY80_04155</name>
</gene>
<dbReference type="PANTHER" id="PTHR30283">
    <property type="entry name" value="PEROXIDE STRESS RESPONSE PROTEIN YAAA"/>
    <property type="match status" value="1"/>
</dbReference>
<dbReference type="InterPro" id="IPR005583">
    <property type="entry name" value="YaaA"/>
</dbReference>
<protein>
    <submittedName>
        <fullName evidence="1">YaaA family protein</fullName>
    </submittedName>
</protein>
<organism evidence="1 2">
    <name type="scientific">Veillonella absiana</name>
    <dbReference type="NCBI Taxonomy" id="3079305"/>
    <lineage>
        <taxon>Bacteria</taxon>
        <taxon>Bacillati</taxon>
        <taxon>Bacillota</taxon>
        <taxon>Negativicutes</taxon>
        <taxon>Veillonellales</taxon>
        <taxon>Veillonellaceae</taxon>
        <taxon>Veillonella</taxon>
    </lineage>
</organism>
<reference evidence="1 2" key="1">
    <citation type="submission" date="2023-10" db="EMBL/GenBank/DDBJ databases">
        <title>Veillonella sp. nov., isolated from a pig farm feces dump.</title>
        <authorList>
            <person name="Chang Y.-H."/>
        </authorList>
    </citation>
    <scope>NUCLEOTIDE SEQUENCE [LARGE SCALE GENOMIC DNA]</scope>
    <source>
        <strain evidence="1 2">YH-vei2233</strain>
    </source>
</reference>
<name>A0ABU3Z808_9FIRM</name>
<proteinExistence type="predicted"/>
<comment type="caution">
    <text evidence="1">The sequence shown here is derived from an EMBL/GenBank/DDBJ whole genome shotgun (WGS) entry which is preliminary data.</text>
</comment>
<accession>A0ABU3Z808</accession>
<evidence type="ECO:0000313" key="1">
    <source>
        <dbReference type="EMBL" id="MDV5088040.1"/>
    </source>
</evidence>
<dbReference type="Pfam" id="PF03883">
    <property type="entry name" value="H2O2_YaaD"/>
    <property type="match status" value="2"/>
</dbReference>
<evidence type="ECO:0000313" key="2">
    <source>
        <dbReference type="Proteomes" id="UP001272515"/>
    </source>
</evidence>
<dbReference type="PANTHER" id="PTHR30283:SF4">
    <property type="entry name" value="PEROXIDE STRESS RESISTANCE PROTEIN YAAA"/>
    <property type="match status" value="1"/>
</dbReference>
<dbReference type="Proteomes" id="UP001272515">
    <property type="component" value="Unassembled WGS sequence"/>
</dbReference>
<dbReference type="EMBL" id="JAWJZB010000004">
    <property type="protein sequence ID" value="MDV5088040.1"/>
    <property type="molecule type" value="Genomic_DNA"/>
</dbReference>
<sequence length="283" mass="31492">MKIVLSPSKTKTLSGTASKGFFQQKISDALVAHMAALPIPVLMKALKLDETKAQTLHEFYVAYPTVEQGCAVESYDGIAFKYLNWSMLSDEAKQFGNDHLAIMSGLYGVVEPTSPMTNYRLDVADKIFKDIPLDSDMVQALEAFSDASAVNASEATSNTSATKTKSTTGKIKSTSALYELWQTSMDNYFNGEDWILNLASKEYAKMISHPIMVTVEFWENKSGTWKQLSTSSKIMRGTMARYCLEHQVQTVEALPDQLGDFHRVTEVVGITVPMESMTIRYEL</sequence>
<dbReference type="RefSeq" id="WP_295191660.1">
    <property type="nucleotide sequence ID" value="NZ_JAWJZA010000002.1"/>
</dbReference>